<evidence type="ECO:0000259" key="8">
    <source>
        <dbReference type="Pfam" id="PF06808"/>
    </source>
</evidence>
<comment type="caution">
    <text evidence="7">Lacks conserved residue(s) required for the propagation of feature annotation.</text>
</comment>
<comment type="function">
    <text evidence="7">Part of the tripartite ATP-independent periplasmic (TRAP) transport system.</text>
</comment>
<keyword evidence="3 7" id="KW-0997">Cell inner membrane</keyword>
<evidence type="ECO:0000313" key="10">
    <source>
        <dbReference type="Proteomes" id="UP000186895"/>
    </source>
</evidence>
<feature type="transmembrane region" description="Helical" evidence="7">
    <location>
        <begin position="173"/>
        <end position="198"/>
    </location>
</feature>
<dbReference type="STRING" id="49186.SAMN05421647_101420"/>
<dbReference type="Pfam" id="PF06808">
    <property type="entry name" value="DctM"/>
    <property type="match status" value="1"/>
</dbReference>
<keyword evidence="5 7" id="KW-1133">Transmembrane helix</keyword>
<proteinExistence type="inferred from homology"/>
<dbReference type="Proteomes" id="UP000186895">
    <property type="component" value="Unassembled WGS sequence"/>
</dbReference>
<sequence length="430" mass="45322">MTAALIGFATVLGLAFFGVPLGFSMLLVGFVGFAALRGLEPTLAILPQLLVDSSFTFGLSVLPLFILMGVFIHRAGVSEELYDTAQTWLGSYRGGLAQATVAACAMFGMISGSSLAASATMSKVAIPQMQQRGYSLGLASGCVAAAGVLGMLIPPSVPLMIYGLIADQDIRQLFIAVTVPGVLVALSFVVAVILYSIFRPTDLPSGGEPCSLKEKLSSLKGVIWTLILFLVVIGGMYGGAFTVTEAAGVGCMGAFVIALMRGTLGVQGMISCAMEAGKTTGMLFLIIFGAMMFTNFINLSGFSWALGEWVRELGIGRIGILLAIAVIYILLGCVLETLGLMLLTVPIFLPIVMEYGVSGIWFGVFLIMMVELGQLTPPVGLNVLTVKAVVPQIPTSKIFIGVLPFLFCNLVIVALIIMFPEIVLAPLSWF</sequence>
<protein>
    <recommendedName>
        <fullName evidence="7">TRAP transporter large permease protein</fullName>
    </recommendedName>
</protein>
<evidence type="ECO:0000313" key="9">
    <source>
        <dbReference type="EMBL" id="SIP93116.1"/>
    </source>
</evidence>
<evidence type="ECO:0000256" key="2">
    <source>
        <dbReference type="ARBA" id="ARBA00022475"/>
    </source>
</evidence>
<feature type="domain" description="TRAP C4-dicarboxylate transport system permease DctM subunit" evidence="8">
    <location>
        <begin position="9"/>
        <end position="422"/>
    </location>
</feature>
<dbReference type="PIRSF" id="PIRSF006066">
    <property type="entry name" value="HI0050"/>
    <property type="match status" value="1"/>
</dbReference>
<feature type="transmembrane region" description="Helical" evidence="7">
    <location>
        <begin position="246"/>
        <end position="270"/>
    </location>
</feature>
<dbReference type="InterPro" id="IPR004681">
    <property type="entry name" value="TRAP_DctM"/>
</dbReference>
<evidence type="ECO:0000256" key="6">
    <source>
        <dbReference type="ARBA" id="ARBA00023136"/>
    </source>
</evidence>
<evidence type="ECO:0000256" key="7">
    <source>
        <dbReference type="RuleBase" id="RU369079"/>
    </source>
</evidence>
<feature type="transmembrane region" description="Helical" evidence="7">
    <location>
        <begin position="282"/>
        <end position="306"/>
    </location>
</feature>
<feature type="transmembrane region" description="Helical" evidence="7">
    <location>
        <begin position="96"/>
        <end position="121"/>
    </location>
</feature>
<gene>
    <name evidence="9" type="ORF">SAMN05421647_101420</name>
</gene>
<evidence type="ECO:0000256" key="1">
    <source>
        <dbReference type="ARBA" id="ARBA00004429"/>
    </source>
</evidence>
<dbReference type="PANTHER" id="PTHR33362:SF5">
    <property type="entry name" value="C4-DICARBOXYLATE TRAP TRANSPORTER LARGE PERMEASE PROTEIN DCTM"/>
    <property type="match status" value="1"/>
</dbReference>
<evidence type="ECO:0000256" key="3">
    <source>
        <dbReference type="ARBA" id="ARBA00022519"/>
    </source>
</evidence>
<organism evidence="9 10">
    <name type="scientific">Marinobacterium stanieri</name>
    <dbReference type="NCBI Taxonomy" id="49186"/>
    <lineage>
        <taxon>Bacteria</taxon>
        <taxon>Pseudomonadati</taxon>
        <taxon>Pseudomonadota</taxon>
        <taxon>Gammaproteobacteria</taxon>
        <taxon>Oceanospirillales</taxon>
        <taxon>Oceanospirillaceae</taxon>
        <taxon>Marinobacterium</taxon>
    </lineage>
</organism>
<comment type="subunit">
    <text evidence="7">The complex comprises the extracytoplasmic solute receptor protein and the two transmembrane proteins.</text>
</comment>
<keyword evidence="10" id="KW-1185">Reference proteome</keyword>
<evidence type="ECO:0000256" key="4">
    <source>
        <dbReference type="ARBA" id="ARBA00022692"/>
    </source>
</evidence>
<feature type="transmembrane region" description="Helical" evidence="7">
    <location>
        <begin position="57"/>
        <end position="76"/>
    </location>
</feature>
<feature type="transmembrane region" description="Helical" evidence="7">
    <location>
        <begin position="355"/>
        <end position="375"/>
    </location>
</feature>
<keyword evidence="6 7" id="KW-0472">Membrane</keyword>
<comment type="subcellular location">
    <subcellularLocation>
        <location evidence="1 7">Cell inner membrane</location>
        <topology evidence="1 7">Multi-pass membrane protein</topology>
    </subcellularLocation>
</comment>
<comment type="similarity">
    <text evidence="7">Belongs to the TRAP transporter large permease family.</text>
</comment>
<name>A0A1N6NMC9_9GAMM</name>
<reference evidence="9 10" key="1">
    <citation type="submission" date="2017-01" db="EMBL/GenBank/DDBJ databases">
        <authorList>
            <person name="Mah S.A."/>
            <person name="Swanson W.J."/>
            <person name="Moy G.W."/>
            <person name="Vacquier V.D."/>
        </authorList>
    </citation>
    <scope>NUCLEOTIDE SEQUENCE [LARGE SCALE GENOMIC DNA]</scope>
    <source>
        <strain evidence="9 10">DSM 7027</strain>
    </source>
</reference>
<feature type="transmembrane region" description="Helical" evidence="7">
    <location>
        <begin position="6"/>
        <end position="36"/>
    </location>
</feature>
<keyword evidence="2" id="KW-1003">Cell membrane</keyword>
<feature type="transmembrane region" description="Helical" evidence="7">
    <location>
        <begin position="219"/>
        <end position="240"/>
    </location>
</feature>
<feature type="transmembrane region" description="Helical" evidence="7">
    <location>
        <begin position="318"/>
        <end position="343"/>
    </location>
</feature>
<evidence type="ECO:0000256" key="5">
    <source>
        <dbReference type="ARBA" id="ARBA00022989"/>
    </source>
</evidence>
<dbReference type="GO" id="GO:0022857">
    <property type="term" value="F:transmembrane transporter activity"/>
    <property type="evidence" value="ECO:0007669"/>
    <property type="project" value="UniProtKB-UniRule"/>
</dbReference>
<dbReference type="RefSeq" id="WP_076460413.1">
    <property type="nucleotide sequence ID" value="NZ_FTMN01000001.1"/>
</dbReference>
<dbReference type="EMBL" id="FTMN01000001">
    <property type="protein sequence ID" value="SIP93116.1"/>
    <property type="molecule type" value="Genomic_DNA"/>
</dbReference>
<feature type="transmembrane region" description="Helical" evidence="7">
    <location>
        <begin position="398"/>
        <end position="419"/>
    </location>
</feature>
<dbReference type="GO" id="GO:0005886">
    <property type="term" value="C:plasma membrane"/>
    <property type="evidence" value="ECO:0007669"/>
    <property type="project" value="UniProtKB-SubCell"/>
</dbReference>
<dbReference type="NCBIfam" id="TIGR00786">
    <property type="entry name" value="dctM"/>
    <property type="match status" value="1"/>
</dbReference>
<dbReference type="InterPro" id="IPR010656">
    <property type="entry name" value="DctM"/>
</dbReference>
<keyword evidence="4 7" id="KW-0812">Transmembrane</keyword>
<dbReference type="AlphaFoldDB" id="A0A1N6NMC9"/>
<accession>A0A1N6NMC9</accession>
<keyword evidence="7" id="KW-0813">Transport</keyword>
<dbReference type="PANTHER" id="PTHR33362">
    <property type="entry name" value="SIALIC ACID TRAP TRANSPORTER PERMEASE PROTEIN SIAT-RELATED"/>
    <property type="match status" value="1"/>
</dbReference>